<keyword evidence="2" id="KW-1185">Reference proteome</keyword>
<dbReference type="EMBL" id="LECT01000017">
    <property type="protein sequence ID" value="KLU05512.1"/>
    <property type="molecule type" value="Genomic_DNA"/>
</dbReference>
<dbReference type="PATRIC" id="fig|595434.4.peg.2052"/>
<name>A0A0J1BG30_RHOIS</name>
<dbReference type="STRING" id="595434.RISK_002144"/>
<dbReference type="Proteomes" id="UP000036367">
    <property type="component" value="Unassembled WGS sequence"/>
</dbReference>
<dbReference type="AlphaFoldDB" id="A0A0J1BG30"/>
<evidence type="ECO:0000313" key="1">
    <source>
        <dbReference type="EMBL" id="KLU05512.1"/>
    </source>
</evidence>
<comment type="caution">
    <text evidence="1">The sequence shown here is derived from an EMBL/GenBank/DDBJ whole genome shotgun (WGS) entry which is preliminary data.</text>
</comment>
<reference evidence="1" key="1">
    <citation type="submission" date="2015-05" db="EMBL/GenBank/DDBJ databases">
        <title>Permanent draft genome of Rhodopirellula islandicus K833.</title>
        <authorList>
            <person name="Kizina J."/>
            <person name="Richter M."/>
            <person name="Glockner F.O."/>
            <person name="Harder J."/>
        </authorList>
    </citation>
    <scope>NUCLEOTIDE SEQUENCE [LARGE SCALE GENOMIC DNA]</scope>
    <source>
        <strain evidence="1">K833</strain>
    </source>
</reference>
<organism evidence="1 2">
    <name type="scientific">Rhodopirellula islandica</name>
    <dbReference type="NCBI Taxonomy" id="595434"/>
    <lineage>
        <taxon>Bacteria</taxon>
        <taxon>Pseudomonadati</taxon>
        <taxon>Planctomycetota</taxon>
        <taxon>Planctomycetia</taxon>
        <taxon>Pirellulales</taxon>
        <taxon>Pirellulaceae</taxon>
        <taxon>Rhodopirellula</taxon>
    </lineage>
</organism>
<evidence type="ECO:0000313" key="2">
    <source>
        <dbReference type="Proteomes" id="UP000036367"/>
    </source>
</evidence>
<gene>
    <name evidence="1" type="ORF">RISK_002144</name>
</gene>
<proteinExistence type="predicted"/>
<sequence>MKHSSPQLPLRNSPRLPLIETETFLHFLETIRTVMPPRLCSSSSSAEASWQ</sequence>
<protein>
    <submittedName>
        <fullName evidence="1">Uncharacterized protein</fullName>
    </submittedName>
</protein>
<accession>A0A0J1BG30</accession>